<organism evidence="3 4">
    <name type="scientific">Patulibacter brassicae</name>
    <dbReference type="NCBI Taxonomy" id="1705717"/>
    <lineage>
        <taxon>Bacteria</taxon>
        <taxon>Bacillati</taxon>
        <taxon>Actinomycetota</taxon>
        <taxon>Thermoleophilia</taxon>
        <taxon>Solirubrobacterales</taxon>
        <taxon>Patulibacteraceae</taxon>
        <taxon>Patulibacter</taxon>
    </lineage>
</organism>
<evidence type="ECO:0000313" key="4">
    <source>
        <dbReference type="Proteomes" id="UP001277761"/>
    </source>
</evidence>
<dbReference type="InterPro" id="IPR006311">
    <property type="entry name" value="TAT_signal"/>
</dbReference>
<evidence type="ECO:0000256" key="1">
    <source>
        <dbReference type="SAM" id="SignalP"/>
    </source>
</evidence>
<evidence type="ECO:0000259" key="2">
    <source>
        <dbReference type="Pfam" id="PF13472"/>
    </source>
</evidence>
<keyword evidence="4" id="KW-1185">Reference proteome</keyword>
<protein>
    <submittedName>
        <fullName evidence="3">SGNH/GDSL hydrolase family protein</fullName>
        <ecNumber evidence="3">3.1.-.-</ecNumber>
    </submittedName>
</protein>
<dbReference type="Pfam" id="PF13472">
    <property type="entry name" value="Lipase_GDSL_2"/>
    <property type="match status" value="1"/>
</dbReference>
<dbReference type="CDD" id="cd01823">
    <property type="entry name" value="SEST_like"/>
    <property type="match status" value="1"/>
</dbReference>
<dbReference type="PROSITE" id="PS51318">
    <property type="entry name" value="TAT"/>
    <property type="match status" value="1"/>
</dbReference>
<dbReference type="EC" id="3.1.-.-" evidence="3"/>
<accession>A0ABU4VKB8</accession>
<dbReference type="PANTHER" id="PTHR37981">
    <property type="entry name" value="LIPASE 2"/>
    <property type="match status" value="1"/>
</dbReference>
<dbReference type="Gene3D" id="3.40.50.1110">
    <property type="entry name" value="SGNH hydrolase"/>
    <property type="match status" value="1"/>
</dbReference>
<name>A0ABU4VKB8_9ACTN</name>
<dbReference type="InterPro" id="IPR013830">
    <property type="entry name" value="SGNH_hydro"/>
</dbReference>
<proteinExistence type="predicted"/>
<dbReference type="PANTHER" id="PTHR37981:SF1">
    <property type="entry name" value="SGNH HYDROLASE-TYPE ESTERASE DOMAIN-CONTAINING PROTEIN"/>
    <property type="match status" value="1"/>
</dbReference>
<dbReference type="InterPro" id="IPR036514">
    <property type="entry name" value="SGNH_hydro_sf"/>
</dbReference>
<feature type="chain" id="PRO_5046590369" evidence="1">
    <location>
        <begin position="27"/>
        <end position="265"/>
    </location>
</feature>
<evidence type="ECO:0000313" key="3">
    <source>
        <dbReference type="EMBL" id="MDX8152129.1"/>
    </source>
</evidence>
<keyword evidence="1" id="KW-0732">Signal</keyword>
<feature type="signal peptide" evidence="1">
    <location>
        <begin position="1"/>
        <end position="26"/>
    </location>
</feature>
<keyword evidence="3" id="KW-0378">Hydrolase</keyword>
<dbReference type="Proteomes" id="UP001277761">
    <property type="component" value="Unassembled WGS sequence"/>
</dbReference>
<dbReference type="EMBL" id="JAXAVX010000004">
    <property type="protein sequence ID" value="MDX8152129.1"/>
    <property type="molecule type" value="Genomic_DNA"/>
</dbReference>
<dbReference type="SUPFAM" id="SSF52266">
    <property type="entry name" value="SGNH hydrolase"/>
    <property type="match status" value="1"/>
</dbReference>
<dbReference type="InterPro" id="IPR037460">
    <property type="entry name" value="SEST-like"/>
</dbReference>
<feature type="domain" description="SGNH hydrolase-type esterase" evidence="2">
    <location>
        <begin position="36"/>
        <end position="253"/>
    </location>
</feature>
<dbReference type="GO" id="GO:0016787">
    <property type="term" value="F:hydrolase activity"/>
    <property type="evidence" value="ECO:0007669"/>
    <property type="project" value="UniProtKB-KW"/>
</dbReference>
<reference evidence="3 4" key="1">
    <citation type="submission" date="2023-11" db="EMBL/GenBank/DDBJ databases">
        <authorList>
            <person name="Xu M."/>
            <person name="Jiang T."/>
        </authorList>
    </citation>
    <scope>NUCLEOTIDE SEQUENCE [LARGE SCALE GENOMIC DNA]</scope>
    <source>
        <strain evidence="3 4">SD</strain>
    </source>
</reference>
<comment type="caution">
    <text evidence="3">The sequence shown here is derived from an EMBL/GenBank/DDBJ whole genome shotgun (WGS) entry which is preliminary data.</text>
</comment>
<gene>
    <name evidence="3" type="ORF">SK069_11030</name>
</gene>
<dbReference type="RefSeq" id="WP_319954284.1">
    <property type="nucleotide sequence ID" value="NZ_JAXAVX010000004.1"/>
</dbReference>
<sequence>MSRSLRRAARAAAGALALAGALVPSAAASGADRYVALGDSYSSGTGTRSYVEASCQRSTRAYPALLAAARSGTSLVHRACAGATTSDVLRDQVSSLTRGTRLVSITVGGNDAGFAAVLKECAKPAWASDCAGAVAGAQRYIRGTLPGRLDRVYGEIAARAPAARVAVLGYPRVFNGEDCNAVTFFSPDDERRLNATADLLRDVLRTRAQAHGFAFGDVLPGFVGHAVCDRVEWLNGASTPLSESFHPNAAGHRDGYLPVVRRLLG</sequence>